<evidence type="ECO:0000313" key="3">
    <source>
        <dbReference type="Proteomes" id="UP000607645"/>
    </source>
</evidence>
<dbReference type="AlphaFoldDB" id="A0A8J6JCS7"/>
<dbReference type="RefSeq" id="WP_186919519.1">
    <property type="nucleotide sequence ID" value="NZ_JACOPQ010000009.1"/>
</dbReference>
<dbReference type="GO" id="GO:0006950">
    <property type="term" value="P:response to stress"/>
    <property type="evidence" value="ECO:0007669"/>
    <property type="project" value="TreeGrafter"/>
</dbReference>
<feature type="domain" description="HTH marR-type" evidence="1">
    <location>
        <begin position="5"/>
        <end position="141"/>
    </location>
</feature>
<dbReference type="SMART" id="SM00347">
    <property type="entry name" value="HTH_MARR"/>
    <property type="match status" value="1"/>
</dbReference>
<name>A0A8J6JCS7_9FIRM</name>
<organism evidence="2 3">
    <name type="scientific">Lawsonibacter faecis</name>
    <dbReference type="NCBI Taxonomy" id="2763052"/>
    <lineage>
        <taxon>Bacteria</taxon>
        <taxon>Bacillati</taxon>
        <taxon>Bacillota</taxon>
        <taxon>Clostridia</taxon>
        <taxon>Eubacteriales</taxon>
        <taxon>Oscillospiraceae</taxon>
        <taxon>Lawsonibacter</taxon>
    </lineage>
</organism>
<dbReference type="SUPFAM" id="SSF46785">
    <property type="entry name" value="Winged helix' DNA-binding domain"/>
    <property type="match status" value="1"/>
</dbReference>
<dbReference type="InterPro" id="IPR000835">
    <property type="entry name" value="HTH_MarR-typ"/>
</dbReference>
<evidence type="ECO:0000259" key="1">
    <source>
        <dbReference type="PROSITE" id="PS50995"/>
    </source>
</evidence>
<dbReference type="InterPro" id="IPR036388">
    <property type="entry name" value="WH-like_DNA-bd_sf"/>
</dbReference>
<comment type="caution">
    <text evidence="2">The sequence shown here is derived from an EMBL/GenBank/DDBJ whole genome shotgun (WGS) entry which is preliminary data.</text>
</comment>
<gene>
    <name evidence="2" type="ORF">H8S62_12000</name>
</gene>
<dbReference type="InterPro" id="IPR036390">
    <property type="entry name" value="WH_DNA-bd_sf"/>
</dbReference>
<dbReference type="InterPro" id="IPR039422">
    <property type="entry name" value="MarR/SlyA-like"/>
</dbReference>
<dbReference type="PANTHER" id="PTHR33164">
    <property type="entry name" value="TRANSCRIPTIONAL REGULATOR, MARR FAMILY"/>
    <property type="match status" value="1"/>
</dbReference>
<dbReference type="PANTHER" id="PTHR33164:SF58">
    <property type="entry name" value="DNA-BINDING TRANSCRIPTIONAL REPRESSOR SCOC"/>
    <property type="match status" value="1"/>
</dbReference>
<dbReference type="EMBL" id="JACOPQ010000009">
    <property type="protein sequence ID" value="MBC5737728.1"/>
    <property type="molecule type" value="Genomic_DNA"/>
</dbReference>
<evidence type="ECO:0000313" key="2">
    <source>
        <dbReference type="EMBL" id="MBC5737728.1"/>
    </source>
</evidence>
<keyword evidence="3" id="KW-1185">Reference proteome</keyword>
<dbReference type="PROSITE" id="PS50995">
    <property type="entry name" value="HTH_MARR_2"/>
    <property type="match status" value="1"/>
</dbReference>
<reference evidence="2" key="1">
    <citation type="submission" date="2020-08" db="EMBL/GenBank/DDBJ databases">
        <title>Genome public.</title>
        <authorList>
            <person name="Liu C."/>
            <person name="Sun Q."/>
        </authorList>
    </citation>
    <scope>NUCLEOTIDE SEQUENCE</scope>
    <source>
        <strain evidence="2">NSJ-52</strain>
    </source>
</reference>
<dbReference type="GO" id="GO:0003700">
    <property type="term" value="F:DNA-binding transcription factor activity"/>
    <property type="evidence" value="ECO:0007669"/>
    <property type="project" value="InterPro"/>
</dbReference>
<dbReference type="Gene3D" id="1.10.10.10">
    <property type="entry name" value="Winged helix-like DNA-binding domain superfamily/Winged helix DNA-binding domain"/>
    <property type="match status" value="1"/>
</dbReference>
<protein>
    <submittedName>
        <fullName evidence="2">MarR family transcriptional regulator</fullName>
    </submittedName>
</protein>
<dbReference type="Pfam" id="PF12802">
    <property type="entry name" value="MarR_2"/>
    <property type="match status" value="1"/>
</dbReference>
<proteinExistence type="predicted"/>
<accession>A0A8J6JCS7</accession>
<dbReference type="Proteomes" id="UP000607645">
    <property type="component" value="Unassembled WGS sequence"/>
</dbReference>
<sequence length="149" mass="17143">MQMPDMEPSYLLFGTVFALENRLQVLGDRLLEEITAKQWFVLVVLGLFGEKAPTLGELAEEVGSSYQNVKQIALKLEKKGYVTLESDKSDRRKCLVRPTRQWFELGEKYNAPSTRFMEQLFAGIPQEEIRRAVWVLQGLQRNSKTMGKD</sequence>